<feature type="transmembrane region" description="Helical" evidence="6">
    <location>
        <begin position="256"/>
        <end position="280"/>
    </location>
</feature>
<keyword evidence="6" id="KW-1133">Transmembrane helix</keyword>
<organism evidence="9 10">
    <name type="scientific">Nothobranchius furzeri</name>
    <name type="common">Turquoise killifish</name>
    <dbReference type="NCBI Taxonomy" id="105023"/>
    <lineage>
        <taxon>Eukaryota</taxon>
        <taxon>Metazoa</taxon>
        <taxon>Chordata</taxon>
        <taxon>Craniata</taxon>
        <taxon>Vertebrata</taxon>
        <taxon>Euteleostomi</taxon>
        <taxon>Actinopterygii</taxon>
        <taxon>Neopterygii</taxon>
        <taxon>Teleostei</taxon>
        <taxon>Neoteleostei</taxon>
        <taxon>Acanthomorphata</taxon>
        <taxon>Ovalentaria</taxon>
        <taxon>Atherinomorphae</taxon>
        <taxon>Cyprinodontiformes</taxon>
        <taxon>Nothobranchiidae</taxon>
        <taxon>Nothobranchius</taxon>
    </lineage>
</organism>
<evidence type="ECO:0000259" key="7">
    <source>
        <dbReference type="Pfam" id="PF01108"/>
    </source>
</evidence>
<dbReference type="Ensembl" id="ENSNFUT00015000985.1">
    <property type="protein sequence ID" value="ENSNFUP00015000900.1"/>
    <property type="gene ID" value="ENSNFUG00015000539.1"/>
</dbReference>
<keyword evidence="6" id="KW-0472">Membrane</keyword>
<dbReference type="FunFam" id="2.60.40.10:FF:000348">
    <property type="entry name" value="Interleukin 20 receptor subunit alpha"/>
    <property type="match status" value="1"/>
</dbReference>
<feature type="region of interest" description="Disordered" evidence="5">
    <location>
        <begin position="347"/>
        <end position="386"/>
    </location>
</feature>
<evidence type="ECO:0000256" key="1">
    <source>
        <dbReference type="ARBA" id="ARBA00005399"/>
    </source>
</evidence>
<evidence type="ECO:0000256" key="2">
    <source>
        <dbReference type="ARBA" id="ARBA00022729"/>
    </source>
</evidence>
<protein>
    <recommendedName>
        <fullName evidence="11">Interleukin 10 receptor, alpha</fullName>
    </recommendedName>
</protein>
<evidence type="ECO:0000313" key="9">
    <source>
        <dbReference type="Ensembl" id="ENSNFUP00015000900.1"/>
    </source>
</evidence>
<dbReference type="AlphaFoldDB" id="A0A8C6K6R5"/>
<accession>A0A8C6K6R5</accession>
<keyword evidence="10" id="KW-1185">Reference proteome</keyword>
<name>A0A8C6K6R5_NOTFU</name>
<comment type="similarity">
    <text evidence="1">Belongs to the type II cytokine receptor family.</text>
</comment>
<evidence type="ECO:0000256" key="5">
    <source>
        <dbReference type="SAM" id="MobiDB-lite"/>
    </source>
</evidence>
<keyword evidence="3" id="KW-1015">Disulfide bond</keyword>
<evidence type="ECO:0008006" key="11">
    <source>
        <dbReference type="Google" id="ProtNLM"/>
    </source>
</evidence>
<dbReference type="PANTHER" id="PTHR20859">
    <property type="entry name" value="INTERFERON/INTERLEUKIN RECEPTOR"/>
    <property type="match status" value="1"/>
</dbReference>
<keyword evidence="6" id="KW-0812">Transmembrane</keyword>
<dbReference type="InterPro" id="IPR015373">
    <property type="entry name" value="Interferon/interleukin_rcp_dom"/>
</dbReference>
<dbReference type="GeneTree" id="ENSGT00940000157314"/>
<dbReference type="InterPro" id="IPR013783">
    <property type="entry name" value="Ig-like_fold"/>
</dbReference>
<dbReference type="InterPro" id="IPR003961">
    <property type="entry name" value="FN3_dom"/>
</dbReference>
<evidence type="ECO:0000313" key="10">
    <source>
        <dbReference type="Proteomes" id="UP000694548"/>
    </source>
</evidence>
<dbReference type="Pfam" id="PF09294">
    <property type="entry name" value="Interfer-bind"/>
    <property type="match status" value="1"/>
</dbReference>
<gene>
    <name evidence="9" type="primary">il20ra</name>
</gene>
<evidence type="ECO:0000256" key="3">
    <source>
        <dbReference type="ARBA" id="ARBA00023157"/>
    </source>
</evidence>
<feature type="domain" description="Interferon/interleukin receptor" evidence="8">
    <location>
        <begin position="139"/>
        <end position="244"/>
    </location>
</feature>
<evidence type="ECO:0000256" key="6">
    <source>
        <dbReference type="SAM" id="Phobius"/>
    </source>
</evidence>
<sequence>MCCDVPWGVPSLKAVFMFLNVHSFIPFFASASARLPIPTGVHFSSVNLRTVLHWSPGHGSPEDTRFTVEYAIYGETTNKRKGILWRPVRQCMDIGGTWCDLSAQMQDLEQAYYARVRALRRKSSSKWAETQRYDLKTETVFGPPSVTVEIENNSATVTLVGPMRYSPTNHSLAVSMNSIYPHTSYNLFIHNTYLDKMHHIPVSASPYKYQLMAYNTKYCFSAKSRFVSIEMRSESSPWHCLTTPKDPVIEQLQKSLVGIVVPFLCLCVILVVGCCLYSYLSGKDQKSPHILKPISFSPPPLKHPPENVNLIVISTIGQPPHPNLKPKIAAPPSGYASQNLPEMPFQEQDEHLDESSIDYSTVSKQDKTGATSRDEGDDGNDLMCEHHTSGGNYAPQLASCLCQRPTHEVDQSNHSQTEASALLQAQPWSQVSQSSQGSVVGCEEASGLFINEKSNEDNNSEIRTENVPLLSGYAAQTILNMHPVPNENDEIRRRVLPQMDWGLKKEGGWGGLKPSEIGEEDGAAGRDEAYMIRDGSMLKGLLLKQSSEEEDDDDDAEWEVNELLNKWNLVIS</sequence>
<dbReference type="GO" id="GO:0005886">
    <property type="term" value="C:plasma membrane"/>
    <property type="evidence" value="ECO:0007669"/>
    <property type="project" value="TreeGrafter"/>
</dbReference>
<reference evidence="9" key="2">
    <citation type="submission" date="2025-08" db="UniProtKB">
        <authorList>
            <consortium name="Ensembl"/>
        </authorList>
    </citation>
    <scope>IDENTIFICATION</scope>
</reference>
<dbReference type="Gene3D" id="2.60.40.10">
    <property type="entry name" value="Immunoglobulins"/>
    <property type="match status" value="2"/>
</dbReference>
<keyword evidence="4" id="KW-0675">Receptor</keyword>
<feature type="compositionally biased region" description="Polar residues" evidence="5">
    <location>
        <begin position="357"/>
        <end position="371"/>
    </location>
</feature>
<feature type="domain" description="Fibronectin type-III" evidence="7">
    <location>
        <begin position="24"/>
        <end position="127"/>
    </location>
</feature>
<dbReference type="InterPro" id="IPR050650">
    <property type="entry name" value="Type-II_Cytokine-TF_Rcpt"/>
</dbReference>
<dbReference type="Proteomes" id="UP000694548">
    <property type="component" value="Chromosome sgr04"/>
</dbReference>
<reference evidence="9" key="1">
    <citation type="submission" date="2014-08" db="EMBL/GenBank/DDBJ databases">
        <authorList>
            <person name="Senf B."/>
            <person name="Petzold A."/>
            <person name="Downie B.R."/>
            <person name="Koch P."/>
            <person name="Platzer M."/>
        </authorList>
    </citation>
    <scope>NUCLEOTIDE SEQUENCE [LARGE SCALE GENOMIC DNA]</scope>
    <source>
        <strain evidence="9">GRZ</strain>
    </source>
</reference>
<reference evidence="9" key="3">
    <citation type="submission" date="2025-09" db="UniProtKB">
        <authorList>
            <consortium name="Ensembl"/>
        </authorList>
    </citation>
    <scope>IDENTIFICATION</scope>
</reference>
<dbReference type="GO" id="GO:0004896">
    <property type="term" value="F:cytokine receptor activity"/>
    <property type="evidence" value="ECO:0007669"/>
    <property type="project" value="TreeGrafter"/>
</dbReference>
<dbReference type="InterPro" id="IPR036116">
    <property type="entry name" value="FN3_sf"/>
</dbReference>
<dbReference type="PANTHER" id="PTHR20859:SF86">
    <property type="entry name" value="INTERLEUKIN-20 RECEPTOR SUBUNIT ALPHA"/>
    <property type="match status" value="1"/>
</dbReference>
<evidence type="ECO:0000256" key="4">
    <source>
        <dbReference type="ARBA" id="ARBA00023170"/>
    </source>
</evidence>
<dbReference type="SUPFAM" id="SSF49265">
    <property type="entry name" value="Fibronectin type III"/>
    <property type="match status" value="2"/>
</dbReference>
<dbReference type="Pfam" id="PF01108">
    <property type="entry name" value="Tissue_fac"/>
    <property type="match status" value="1"/>
</dbReference>
<keyword evidence="2" id="KW-0732">Signal</keyword>
<proteinExistence type="inferred from homology"/>
<evidence type="ECO:0000259" key="8">
    <source>
        <dbReference type="Pfam" id="PF09294"/>
    </source>
</evidence>